<reference evidence="5 6" key="1">
    <citation type="journal article" date="2021" name="Comput. Struct. Biotechnol. J.">
        <title>De novo genome assembly of the potent medicinal plant Rehmannia glutinosa using nanopore technology.</title>
        <authorList>
            <person name="Ma L."/>
            <person name="Dong C."/>
            <person name="Song C."/>
            <person name="Wang X."/>
            <person name="Zheng X."/>
            <person name="Niu Y."/>
            <person name="Chen S."/>
            <person name="Feng W."/>
        </authorList>
    </citation>
    <scope>NUCLEOTIDE SEQUENCE [LARGE SCALE GENOMIC DNA]</scope>
    <source>
        <strain evidence="5">DH-2019</strain>
    </source>
</reference>
<organism evidence="5 6">
    <name type="scientific">Rehmannia glutinosa</name>
    <name type="common">Chinese foxglove</name>
    <dbReference type="NCBI Taxonomy" id="99300"/>
    <lineage>
        <taxon>Eukaryota</taxon>
        <taxon>Viridiplantae</taxon>
        <taxon>Streptophyta</taxon>
        <taxon>Embryophyta</taxon>
        <taxon>Tracheophyta</taxon>
        <taxon>Spermatophyta</taxon>
        <taxon>Magnoliopsida</taxon>
        <taxon>eudicotyledons</taxon>
        <taxon>Gunneridae</taxon>
        <taxon>Pentapetalae</taxon>
        <taxon>asterids</taxon>
        <taxon>lamiids</taxon>
        <taxon>Lamiales</taxon>
        <taxon>Orobanchaceae</taxon>
        <taxon>Rehmannieae</taxon>
        <taxon>Rehmannia</taxon>
    </lineage>
</organism>
<feature type="compositionally biased region" description="Basic and acidic residues" evidence="3">
    <location>
        <begin position="100"/>
        <end position="110"/>
    </location>
</feature>
<feature type="compositionally biased region" description="Pro residues" evidence="3">
    <location>
        <begin position="120"/>
        <end position="131"/>
    </location>
</feature>
<dbReference type="EMBL" id="JABTTQ020000003">
    <property type="protein sequence ID" value="KAK6160291.1"/>
    <property type="molecule type" value="Genomic_DNA"/>
</dbReference>
<gene>
    <name evidence="5" type="ORF">DH2020_003672</name>
</gene>
<evidence type="ECO:0000256" key="3">
    <source>
        <dbReference type="SAM" id="MobiDB-lite"/>
    </source>
</evidence>
<comment type="caution">
    <text evidence="5">The sequence shown here is derived from an EMBL/GenBank/DDBJ whole genome shotgun (WGS) entry which is preliminary data.</text>
</comment>
<keyword evidence="4" id="KW-1133">Transmembrane helix</keyword>
<comment type="subcellular location">
    <subcellularLocation>
        <location evidence="1">Membrane</location>
    </subcellularLocation>
</comment>
<dbReference type="InterPro" id="IPR044839">
    <property type="entry name" value="NDR1-like"/>
</dbReference>
<name>A0ABR0XMQ7_REHGL</name>
<feature type="compositionally biased region" description="Basic and acidic residues" evidence="3">
    <location>
        <begin position="174"/>
        <end position="184"/>
    </location>
</feature>
<dbReference type="Proteomes" id="UP001318860">
    <property type="component" value="Unassembled WGS sequence"/>
</dbReference>
<dbReference type="PANTHER" id="PTHR31234">
    <property type="entry name" value="LATE EMBRYOGENESIS ABUNDANT (LEA) HYDROXYPROLINE-RICH GLYCOPROTEIN FAMILY"/>
    <property type="match status" value="1"/>
</dbReference>
<keyword evidence="2 4" id="KW-0472">Membrane</keyword>
<feature type="transmembrane region" description="Helical" evidence="4">
    <location>
        <begin position="215"/>
        <end position="244"/>
    </location>
</feature>
<evidence type="ECO:0000313" key="6">
    <source>
        <dbReference type="Proteomes" id="UP001318860"/>
    </source>
</evidence>
<protein>
    <recommendedName>
        <fullName evidence="7">Late embryogenesis abundant protein LEA-2 subgroup domain-containing protein</fullName>
    </recommendedName>
</protein>
<keyword evidence="4" id="KW-0812">Transmembrane</keyword>
<evidence type="ECO:0000256" key="1">
    <source>
        <dbReference type="ARBA" id="ARBA00004370"/>
    </source>
</evidence>
<sequence>MDKQSRKGHGPHSGFWWLTRGIESSASSGDKKFLTWFKYNEGPTVYSPELWEVLATAGREVNSEEANITRNKYDTQTVYSSCHPFSLHFLTPMFRHREPNPHFLPRHDDPVIEFPSQSQQPPPPPPRSRPPPPHHHGHTSIEPPNAPRPQAPTPPPQPQPKPLPPNPVEVPPNSHHESRPHFTPEHTSQQHGHHRRHHNHPSFLRAPASRRTKPIAWLVAAFCALFWIIIIVGGLIVLIVYLVFQPRNPRFDISSATLNAAYLDMGYLLNADVTLLANFTNPNTKVNVDFNYVVLDLYIDRNSIATRYVAPFSVMKGESRLVDVHLVASQVRLSPGLSLELQRQMDNGRVNLEIRGLFRTRSKLGGVFQYSYWLYAHCEIVVAGPPTGVLIEKRCVTRR</sequence>
<keyword evidence="6" id="KW-1185">Reference proteome</keyword>
<dbReference type="PANTHER" id="PTHR31234:SF42">
    <property type="entry name" value="LATE EMBRYOGENESIS ABUNDANT (LEA) HYDROXYPROLINE-RICH GLYCOPROTEIN FAMILY"/>
    <property type="match status" value="1"/>
</dbReference>
<proteinExistence type="predicted"/>
<feature type="compositionally biased region" description="Pro residues" evidence="3">
    <location>
        <begin position="144"/>
        <end position="170"/>
    </location>
</feature>
<evidence type="ECO:0000256" key="4">
    <source>
        <dbReference type="SAM" id="Phobius"/>
    </source>
</evidence>
<evidence type="ECO:0000313" key="5">
    <source>
        <dbReference type="EMBL" id="KAK6160291.1"/>
    </source>
</evidence>
<accession>A0ABR0XMQ7</accession>
<evidence type="ECO:0008006" key="7">
    <source>
        <dbReference type="Google" id="ProtNLM"/>
    </source>
</evidence>
<feature type="compositionally biased region" description="Basic residues" evidence="3">
    <location>
        <begin position="191"/>
        <end position="200"/>
    </location>
</feature>
<feature type="region of interest" description="Disordered" evidence="3">
    <location>
        <begin position="100"/>
        <end position="201"/>
    </location>
</feature>
<evidence type="ECO:0000256" key="2">
    <source>
        <dbReference type="ARBA" id="ARBA00023136"/>
    </source>
</evidence>